<evidence type="ECO:0000313" key="1">
    <source>
        <dbReference type="EMBL" id="OQR67348.1"/>
    </source>
</evidence>
<evidence type="ECO:0000313" key="2">
    <source>
        <dbReference type="Proteomes" id="UP000192247"/>
    </source>
</evidence>
<comment type="caution">
    <text evidence="1">The sequence shown here is derived from an EMBL/GenBank/DDBJ whole genome shotgun (WGS) entry which is preliminary data.</text>
</comment>
<organism evidence="1 2">
    <name type="scientific">Tropilaelaps mercedesae</name>
    <dbReference type="NCBI Taxonomy" id="418985"/>
    <lineage>
        <taxon>Eukaryota</taxon>
        <taxon>Metazoa</taxon>
        <taxon>Ecdysozoa</taxon>
        <taxon>Arthropoda</taxon>
        <taxon>Chelicerata</taxon>
        <taxon>Arachnida</taxon>
        <taxon>Acari</taxon>
        <taxon>Parasitiformes</taxon>
        <taxon>Mesostigmata</taxon>
        <taxon>Gamasina</taxon>
        <taxon>Dermanyssoidea</taxon>
        <taxon>Laelapidae</taxon>
        <taxon>Tropilaelaps</taxon>
    </lineage>
</organism>
<gene>
    <name evidence="1" type="ORF">BIW11_04787</name>
</gene>
<dbReference type="Proteomes" id="UP000192247">
    <property type="component" value="Unassembled WGS sequence"/>
</dbReference>
<accession>A0A1V9X1S4</accession>
<reference evidence="1 2" key="1">
    <citation type="journal article" date="2017" name="Gigascience">
        <title>Draft genome of the honey bee ectoparasitic mite, Tropilaelaps mercedesae, is shaped by the parasitic life history.</title>
        <authorList>
            <person name="Dong X."/>
            <person name="Armstrong S.D."/>
            <person name="Xia D."/>
            <person name="Makepeace B.L."/>
            <person name="Darby A.C."/>
            <person name="Kadowaki T."/>
        </authorList>
    </citation>
    <scope>NUCLEOTIDE SEQUENCE [LARGE SCALE GENOMIC DNA]</scope>
    <source>
        <strain evidence="1">Wuxi-XJTLU</strain>
    </source>
</reference>
<dbReference type="EMBL" id="MNPL01029044">
    <property type="protein sequence ID" value="OQR67348.1"/>
    <property type="molecule type" value="Genomic_DNA"/>
</dbReference>
<dbReference type="InParanoid" id="A0A1V9X1S4"/>
<sequence>MVVRQRREILLQESWREEIKDYPDWMSCFNQNSNIKLRTRVSRCAGCLRT</sequence>
<name>A0A1V9X1S4_9ACAR</name>
<dbReference type="AlphaFoldDB" id="A0A1V9X1S4"/>
<proteinExistence type="predicted"/>
<keyword evidence="2" id="KW-1185">Reference proteome</keyword>
<protein>
    <submittedName>
        <fullName evidence="1">Uncharacterized protein</fullName>
    </submittedName>
</protein>